<evidence type="ECO:0000313" key="3">
    <source>
        <dbReference type="Proteomes" id="UP000540506"/>
    </source>
</evidence>
<protein>
    <submittedName>
        <fullName evidence="2">Uncharacterized protein YukE</fullName>
    </submittedName>
</protein>
<sequence length="323" mass="33461">MRAPDPSGNAYGWASAQPPAPLKPLPQIHGDNPGVIGSFLDDVVKDVLEATGLLDQLDKVTGQPQALLTAAQTWQDQAMALRGVAEALRQGAQPVSQQWHGSASNAFGSHMGQLVAAIDATADDAANTAQIIGSAAAECQLAEDTVIGIIREAIEWIGMTVAAGALADILTLGLASIVDGLVADAEITAFVERVAKVSETLAAKLTKLQEAMKELREAEKLGKGIKAANDARKVISDIRKGGRSLTDFQSIKDSYKGSNLAGQILSKPIKSGLAAPILGGLTGVHPDLKGEAEKLAGQLDAPPPADPPAPYHVPASRIEQAFG</sequence>
<comment type="caution">
    <text evidence="2">The sequence shown here is derived from an EMBL/GenBank/DDBJ whole genome shotgun (WGS) entry which is preliminary data.</text>
</comment>
<evidence type="ECO:0000256" key="1">
    <source>
        <dbReference type="SAM" id="Coils"/>
    </source>
</evidence>
<accession>A0A7W7VV56</accession>
<dbReference type="InterPro" id="IPR036689">
    <property type="entry name" value="ESAT-6-like_sf"/>
</dbReference>
<dbReference type="Proteomes" id="UP000540506">
    <property type="component" value="Unassembled WGS sequence"/>
</dbReference>
<dbReference type="AlphaFoldDB" id="A0A7W7VV56"/>
<dbReference type="EMBL" id="JACHJV010000001">
    <property type="protein sequence ID" value="MBB4923130.1"/>
    <property type="molecule type" value="Genomic_DNA"/>
</dbReference>
<keyword evidence="1" id="KW-0175">Coiled coil</keyword>
<name>A0A7W7VV56_KITKI</name>
<organism evidence="2 3">
    <name type="scientific">Kitasatospora kifunensis</name>
    <name type="common">Streptomyces kifunensis</name>
    <dbReference type="NCBI Taxonomy" id="58351"/>
    <lineage>
        <taxon>Bacteria</taxon>
        <taxon>Bacillati</taxon>
        <taxon>Actinomycetota</taxon>
        <taxon>Actinomycetes</taxon>
        <taxon>Kitasatosporales</taxon>
        <taxon>Streptomycetaceae</taxon>
        <taxon>Kitasatospora</taxon>
    </lineage>
</organism>
<dbReference type="RefSeq" id="WP_184935188.1">
    <property type="nucleotide sequence ID" value="NZ_JACHJV010000001.1"/>
</dbReference>
<dbReference type="Gene3D" id="1.10.287.1060">
    <property type="entry name" value="ESAT-6-like"/>
    <property type="match status" value="1"/>
</dbReference>
<dbReference type="SUPFAM" id="SSF140453">
    <property type="entry name" value="EsxAB dimer-like"/>
    <property type="match status" value="1"/>
</dbReference>
<keyword evidence="3" id="KW-1185">Reference proteome</keyword>
<feature type="coiled-coil region" evidence="1">
    <location>
        <begin position="198"/>
        <end position="228"/>
    </location>
</feature>
<proteinExistence type="predicted"/>
<reference evidence="2 3" key="1">
    <citation type="submission" date="2020-08" db="EMBL/GenBank/DDBJ databases">
        <title>Sequencing the genomes of 1000 actinobacteria strains.</title>
        <authorList>
            <person name="Klenk H.-P."/>
        </authorList>
    </citation>
    <scope>NUCLEOTIDE SEQUENCE [LARGE SCALE GENOMIC DNA]</scope>
    <source>
        <strain evidence="2 3">DSM 41654</strain>
    </source>
</reference>
<evidence type="ECO:0000313" key="2">
    <source>
        <dbReference type="EMBL" id="MBB4923130.1"/>
    </source>
</evidence>
<gene>
    <name evidence="2" type="ORF">FHR34_002123</name>
</gene>